<evidence type="ECO:0000313" key="3">
    <source>
        <dbReference type="WBParaSite" id="SBAD_0001089901-mRNA-1"/>
    </source>
</evidence>
<reference evidence="1 2" key="2">
    <citation type="submission" date="2018-11" db="EMBL/GenBank/DDBJ databases">
        <authorList>
            <consortium name="Pathogen Informatics"/>
        </authorList>
    </citation>
    <scope>NUCLEOTIDE SEQUENCE [LARGE SCALE GENOMIC DNA]</scope>
</reference>
<evidence type="ECO:0000313" key="1">
    <source>
        <dbReference type="EMBL" id="VDP32597.1"/>
    </source>
</evidence>
<proteinExistence type="predicted"/>
<sequence length="426" mass="48253">MLSEGHNGAPDEFTKLFRSVEQCINDNNKLTLKFRSAKSYAPSVKDDLVAITDDLQRIKASVMETRAAFRHNQAKVVSSAITDFRRQLESMDQMCFDTTVNRTMQQEQMLLLDKIDELRQMNAVIGDLKVQSAALEDSDLIKDASALSEQGLSLLNRLTSQLEHLRGVSANLKHISDKLSYCKGVIKSGVSRNSDSWQSAEAVLKLLLHRDSYLDDLRKATVTFTSRDDMIVEIERCCLLALSIWLKMCRPLFDIDERKEGRQRPSEAQHEILIDSASILAEHLIPVQELRCSDEDKLYLYRKFLRNVYVCWELFVKAVKHDASETFDSELMYMQQLLIETESNVLHGIATLSNVQPPEDASSDSDPDCKIAFKTVRSCLPNVGHDGVNHNCLLHGQAANIIEKELGLDLVQMHRRSLLPDSELIT</sequence>
<accession>A0A183J3T4</accession>
<dbReference type="WBParaSite" id="SBAD_0001089901-mRNA-1">
    <property type="protein sequence ID" value="SBAD_0001089901-mRNA-1"/>
    <property type="gene ID" value="SBAD_0001089901"/>
</dbReference>
<dbReference type="EMBL" id="UZAM01014212">
    <property type="protein sequence ID" value="VDP32597.1"/>
    <property type="molecule type" value="Genomic_DNA"/>
</dbReference>
<organism evidence="3">
    <name type="scientific">Soboliphyme baturini</name>
    <dbReference type="NCBI Taxonomy" id="241478"/>
    <lineage>
        <taxon>Eukaryota</taxon>
        <taxon>Metazoa</taxon>
        <taxon>Ecdysozoa</taxon>
        <taxon>Nematoda</taxon>
        <taxon>Enoplea</taxon>
        <taxon>Dorylaimia</taxon>
        <taxon>Dioctophymatida</taxon>
        <taxon>Dioctophymatoidea</taxon>
        <taxon>Soboliphymatidae</taxon>
        <taxon>Soboliphyme</taxon>
    </lineage>
</organism>
<reference evidence="3" key="1">
    <citation type="submission" date="2016-06" db="UniProtKB">
        <authorList>
            <consortium name="WormBaseParasite"/>
        </authorList>
    </citation>
    <scope>IDENTIFICATION</scope>
</reference>
<keyword evidence="2" id="KW-1185">Reference proteome</keyword>
<dbReference type="Proteomes" id="UP000270296">
    <property type="component" value="Unassembled WGS sequence"/>
</dbReference>
<dbReference type="AlphaFoldDB" id="A0A183J3T4"/>
<name>A0A183J3T4_9BILA</name>
<protein>
    <submittedName>
        <fullName evidence="3">Exocyst complex component Sec8</fullName>
    </submittedName>
</protein>
<evidence type="ECO:0000313" key="2">
    <source>
        <dbReference type="Proteomes" id="UP000270296"/>
    </source>
</evidence>
<gene>
    <name evidence="1" type="ORF">SBAD_LOCUS10532</name>
</gene>